<proteinExistence type="predicted"/>
<dbReference type="GO" id="GO:0004803">
    <property type="term" value="F:transposase activity"/>
    <property type="evidence" value="ECO:0007669"/>
    <property type="project" value="InterPro"/>
</dbReference>
<dbReference type="Proteomes" id="UP000198393">
    <property type="component" value="Unassembled WGS sequence"/>
</dbReference>
<reference evidence="2 3" key="1">
    <citation type="submission" date="2017-06" db="EMBL/GenBank/DDBJ databases">
        <authorList>
            <person name="Kim H.J."/>
            <person name="Triplett B.A."/>
        </authorList>
    </citation>
    <scope>NUCLEOTIDE SEQUENCE [LARGE SCALE GENOMIC DNA]</scope>
    <source>
        <strain evidence="2 3">DSM 19307</strain>
    </source>
</reference>
<protein>
    <recommendedName>
        <fullName evidence="1">Transposase IS200-like domain-containing protein</fullName>
    </recommendedName>
</protein>
<accession>A0A239KLI7</accession>
<feature type="domain" description="Transposase IS200-like" evidence="1">
    <location>
        <begin position="13"/>
        <end position="141"/>
    </location>
</feature>
<dbReference type="AlphaFoldDB" id="A0A239KLI7"/>
<evidence type="ECO:0000313" key="2">
    <source>
        <dbReference type="EMBL" id="SNT19021.1"/>
    </source>
</evidence>
<dbReference type="RefSeq" id="WP_245811280.1">
    <property type="nucleotide sequence ID" value="NZ_FZPD01000004.1"/>
</dbReference>
<organism evidence="2 3">
    <name type="scientific">Ekhidna lutea</name>
    <dbReference type="NCBI Taxonomy" id="447679"/>
    <lineage>
        <taxon>Bacteria</taxon>
        <taxon>Pseudomonadati</taxon>
        <taxon>Bacteroidota</taxon>
        <taxon>Cytophagia</taxon>
        <taxon>Cytophagales</taxon>
        <taxon>Reichenbachiellaceae</taxon>
        <taxon>Ekhidna</taxon>
    </lineage>
</organism>
<gene>
    <name evidence="2" type="ORF">SAMN05421640_2753</name>
</gene>
<evidence type="ECO:0000259" key="1">
    <source>
        <dbReference type="SMART" id="SM01321"/>
    </source>
</evidence>
<sequence>MNYFQQPRASYTEIGKIYFWTATIHNWLHLLSGDKFKEIITDSLSYLSKKTLIDVFGFVIMPNHIHLIWRMNSLSGKETPFGSFLKYTAHEFKKMLKENELQKFKVDASNKRYEFWQRDSMAIELYSPEVAYQKLNYIHENPIAKDWSLVSEPSEYMYSSASFYEHGDDRFNFLKHAGEEF</sequence>
<dbReference type="GO" id="GO:0003677">
    <property type="term" value="F:DNA binding"/>
    <property type="evidence" value="ECO:0007669"/>
    <property type="project" value="InterPro"/>
</dbReference>
<dbReference type="InterPro" id="IPR002686">
    <property type="entry name" value="Transposase_17"/>
</dbReference>
<dbReference type="SUPFAM" id="SSF143422">
    <property type="entry name" value="Transposase IS200-like"/>
    <property type="match status" value="1"/>
</dbReference>
<evidence type="ECO:0000313" key="3">
    <source>
        <dbReference type="Proteomes" id="UP000198393"/>
    </source>
</evidence>
<keyword evidence="3" id="KW-1185">Reference proteome</keyword>
<dbReference type="GO" id="GO:0006313">
    <property type="term" value="P:DNA transposition"/>
    <property type="evidence" value="ECO:0007669"/>
    <property type="project" value="InterPro"/>
</dbReference>
<dbReference type="SMART" id="SM01321">
    <property type="entry name" value="Y1_Tnp"/>
    <property type="match status" value="1"/>
</dbReference>
<dbReference type="Gene3D" id="3.30.70.1290">
    <property type="entry name" value="Transposase IS200-like"/>
    <property type="match status" value="1"/>
</dbReference>
<name>A0A239KLI7_EKHLU</name>
<dbReference type="InterPro" id="IPR036515">
    <property type="entry name" value="Transposase_17_sf"/>
</dbReference>
<dbReference type="EMBL" id="FZPD01000004">
    <property type="protein sequence ID" value="SNT19021.1"/>
    <property type="molecule type" value="Genomic_DNA"/>
</dbReference>